<accession>A0A665WGA4</accession>
<organism evidence="4 5">
    <name type="scientific">Echeneis naucrates</name>
    <name type="common">Live sharksucker</name>
    <dbReference type="NCBI Taxonomy" id="173247"/>
    <lineage>
        <taxon>Eukaryota</taxon>
        <taxon>Metazoa</taxon>
        <taxon>Chordata</taxon>
        <taxon>Craniata</taxon>
        <taxon>Vertebrata</taxon>
        <taxon>Euteleostomi</taxon>
        <taxon>Actinopterygii</taxon>
        <taxon>Neopterygii</taxon>
        <taxon>Teleostei</taxon>
        <taxon>Neoteleostei</taxon>
        <taxon>Acanthomorphata</taxon>
        <taxon>Carangaria</taxon>
        <taxon>Carangiformes</taxon>
        <taxon>Echeneidae</taxon>
        <taxon>Echeneis</taxon>
    </lineage>
</organism>
<dbReference type="InterPro" id="IPR012677">
    <property type="entry name" value="Nucleotide-bd_a/b_plait_sf"/>
</dbReference>
<name>A0A665WGA4_ECHNA</name>
<evidence type="ECO:0000313" key="4">
    <source>
        <dbReference type="Ensembl" id="ENSENLP00000042993.1"/>
    </source>
</evidence>
<dbReference type="InterPro" id="IPR000504">
    <property type="entry name" value="RRM_dom"/>
</dbReference>
<evidence type="ECO:0000313" key="5">
    <source>
        <dbReference type="Proteomes" id="UP000472264"/>
    </source>
</evidence>
<feature type="domain" description="RRM" evidence="3">
    <location>
        <begin position="4"/>
        <end position="72"/>
    </location>
</feature>
<evidence type="ECO:0000256" key="2">
    <source>
        <dbReference type="ARBA" id="ARBA00022884"/>
    </source>
</evidence>
<keyword evidence="1" id="KW-0677">Repeat</keyword>
<keyword evidence="5" id="KW-1185">Reference proteome</keyword>
<reference evidence="4" key="1">
    <citation type="submission" date="2021-04" db="EMBL/GenBank/DDBJ databases">
        <authorList>
            <consortium name="Wellcome Sanger Institute Data Sharing"/>
        </authorList>
    </citation>
    <scope>NUCLEOTIDE SEQUENCE [LARGE SCALE GENOMIC DNA]</scope>
</reference>
<feature type="domain" description="RRM" evidence="3">
    <location>
        <begin position="149"/>
        <end position="216"/>
    </location>
</feature>
<dbReference type="Gene3D" id="3.30.70.330">
    <property type="match status" value="2"/>
</dbReference>
<proteinExistence type="predicted"/>
<dbReference type="Ensembl" id="ENSENLT00000044088.1">
    <property type="protein sequence ID" value="ENSENLP00000042993.1"/>
    <property type="gene ID" value="ENSENLG00000018369.1"/>
</dbReference>
<protein>
    <recommendedName>
        <fullName evidence="3">RRM domain-containing protein</fullName>
    </recommendedName>
</protein>
<dbReference type="PANTHER" id="PTHR13976">
    <property type="entry name" value="HETEROGENEOUS NUCLEAR RIBONUCLEOPROTEIN-RELATED"/>
    <property type="match status" value="1"/>
</dbReference>
<reference evidence="4" key="2">
    <citation type="submission" date="2025-08" db="UniProtKB">
        <authorList>
            <consortium name="Ensembl"/>
        </authorList>
    </citation>
    <scope>IDENTIFICATION</scope>
</reference>
<evidence type="ECO:0000256" key="1">
    <source>
        <dbReference type="ARBA" id="ARBA00022737"/>
    </source>
</evidence>
<dbReference type="OMA" id="ICTFFKG"/>
<evidence type="ECO:0000259" key="3">
    <source>
        <dbReference type="SMART" id="SM00360"/>
    </source>
</evidence>
<dbReference type="InterPro" id="IPR050666">
    <property type="entry name" value="ESRP"/>
</dbReference>
<dbReference type="Proteomes" id="UP000472264">
    <property type="component" value="Chromosome 6"/>
</dbReference>
<dbReference type="GO" id="GO:0003723">
    <property type="term" value="F:RNA binding"/>
    <property type="evidence" value="ECO:0007669"/>
    <property type="project" value="UniProtKB-KW"/>
</dbReference>
<dbReference type="AlphaFoldDB" id="A0A665WGA4"/>
<dbReference type="InParanoid" id="A0A665WGA4"/>
<dbReference type="SMART" id="SM00360">
    <property type="entry name" value="RRM"/>
    <property type="match status" value="2"/>
</dbReference>
<dbReference type="InterPro" id="IPR035979">
    <property type="entry name" value="RBD_domain_sf"/>
</dbReference>
<sequence length="327" mass="36414">MTLILRLQGLAGKAGIEDIRSFFGSLHIPHGGVYIVGGSLGEAFIAFSTQADIQLAMRYNRKSLKGSKVTLHMSSMVDTENPQTSVVDSLDSNTAFLLGICTVLQELHSSQQRENKETVPRVDLPNADSTIVTSDVRHDEVNPRLKPGYVRLFGLPASATKEDIINFFKGLAVEEAIVNVSLGHGYGCLVKFADAQDAHKALDFSQQSLGSCVEVRGATEKMWRGALQECGNMFHKPPKWSRLDCDPANSFSTTVEYTVMVRNLPQNMTKTEIKELFGCPNIAHKKIMDKIKLFSNLKYLFGPLTKCKKRKAYLPFCYIGHYTQFRQ</sequence>
<reference evidence="4" key="3">
    <citation type="submission" date="2025-09" db="UniProtKB">
        <authorList>
            <consortium name="Ensembl"/>
        </authorList>
    </citation>
    <scope>IDENTIFICATION</scope>
</reference>
<dbReference type="SUPFAM" id="SSF54928">
    <property type="entry name" value="RNA-binding domain, RBD"/>
    <property type="match status" value="2"/>
</dbReference>
<keyword evidence="2" id="KW-0694">RNA-binding</keyword>